<organism evidence="2 3">
    <name type="scientific">Polyplosphaeria fusca</name>
    <dbReference type="NCBI Taxonomy" id="682080"/>
    <lineage>
        <taxon>Eukaryota</taxon>
        <taxon>Fungi</taxon>
        <taxon>Dikarya</taxon>
        <taxon>Ascomycota</taxon>
        <taxon>Pezizomycotina</taxon>
        <taxon>Dothideomycetes</taxon>
        <taxon>Pleosporomycetidae</taxon>
        <taxon>Pleosporales</taxon>
        <taxon>Tetraplosphaeriaceae</taxon>
        <taxon>Polyplosphaeria</taxon>
    </lineage>
</organism>
<name>A0A9P4QIL5_9PLEO</name>
<evidence type="ECO:0000313" key="2">
    <source>
        <dbReference type="EMBL" id="KAF2726430.1"/>
    </source>
</evidence>
<gene>
    <name evidence="2" type="ORF">EJ04DRAFT_571284</name>
</gene>
<dbReference type="EMBL" id="ML996502">
    <property type="protein sequence ID" value="KAF2726430.1"/>
    <property type="molecule type" value="Genomic_DNA"/>
</dbReference>
<dbReference type="AlphaFoldDB" id="A0A9P4QIL5"/>
<sequence length="114" mass="12679">MPPPTIDEITTFTEAQKQELKRKSARNKGVTNESEQVEQIKEMYRILFPDRALPGSFYVRDNGPQPEQEHQADLTTAIAKILSEKVPMEARYAGLASQLQSLKETCNGTAAVTG</sequence>
<protein>
    <submittedName>
        <fullName evidence="2">Uncharacterized protein</fullName>
    </submittedName>
</protein>
<feature type="region of interest" description="Disordered" evidence="1">
    <location>
        <begin position="1"/>
        <end position="36"/>
    </location>
</feature>
<reference evidence="2" key="1">
    <citation type="journal article" date="2020" name="Stud. Mycol.">
        <title>101 Dothideomycetes genomes: a test case for predicting lifestyles and emergence of pathogens.</title>
        <authorList>
            <person name="Haridas S."/>
            <person name="Albert R."/>
            <person name="Binder M."/>
            <person name="Bloem J."/>
            <person name="Labutti K."/>
            <person name="Salamov A."/>
            <person name="Andreopoulos B."/>
            <person name="Baker S."/>
            <person name="Barry K."/>
            <person name="Bills G."/>
            <person name="Bluhm B."/>
            <person name="Cannon C."/>
            <person name="Castanera R."/>
            <person name="Culley D."/>
            <person name="Daum C."/>
            <person name="Ezra D."/>
            <person name="Gonzalez J."/>
            <person name="Henrissat B."/>
            <person name="Kuo A."/>
            <person name="Liang C."/>
            <person name="Lipzen A."/>
            <person name="Lutzoni F."/>
            <person name="Magnuson J."/>
            <person name="Mondo S."/>
            <person name="Nolan M."/>
            <person name="Ohm R."/>
            <person name="Pangilinan J."/>
            <person name="Park H.-J."/>
            <person name="Ramirez L."/>
            <person name="Alfaro M."/>
            <person name="Sun H."/>
            <person name="Tritt A."/>
            <person name="Yoshinaga Y."/>
            <person name="Zwiers L.-H."/>
            <person name="Turgeon B."/>
            <person name="Goodwin S."/>
            <person name="Spatafora J."/>
            <person name="Crous P."/>
            <person name="Grigoriev I."/>
        </authorList>
    </citation>
    <scope>NUCLEOTIDE SEQUENCE</scope>
    <source>
        <strain evidence="2">CBS 125425</strain>
    </source>
</reference>
<comment type="caution">
    <text evidence="2">The sequence shown here is derived from an EMBL/GenBank/DDBJ whole genome shotgun (WGS) entry which is preliminary data.</text>
</comment>
<evidence type="ECO:0000313" key="3">
    <source>
        <dbReference type="Proteomes" id="UP000799444"/>
    </source>
</evidence>
<dbReference type="Proteomes" id="UP000799444">
    <property type="component" value="Unassembled WGS sequence"/>
</dbReference>
<proteinExistence type="predicted"/>
<evidence type="ECO:0000256" key="1">
    <source>
        <dbReference type="SAM" id="MobiDB-lite"/>
    </source>
</evidence>
<accession>A0A9P4QIL5</accession>
<keyword evidence="3" id="KW-1185">Reference proteome</keyword>